<evidence type="ECO:0000256" key="1">
    <source>
        <dbReference type="ARBA" id="ARBA00004651"/>
    </source>
</evidence>
<proteinExistence type="predicted"/>
<accession>A0A9X4ER38</accession>
<dbReference type="PANTHER" id="PTHR36115">
    <property type="entry name" value="PROLINE-RICH ANTIGEN HOMOLOG-RELATED"/>
    <property type="match status" value="1"/>
</dbReference>
<evidence type="ECO:0000256" key="6">
    <source>
        <dbReference type="SAM" id="Phobius"/>
    </source>
</evidence>
<keyword evidence="5 6" id="KW-0472">Membrane</keyword>
<name>A0A9X4ER38_9FLAO</name>
<dbReference type="EMBL" id="JAIWJY010000001">
    <property type="protein sequence ID" value="MDE1205306.1"/>
    <property type="molecule type" value="Genomic_DNA"/>
</dbReference>
<protein>
    <submittedName>
        <fullName evidence="8">RDD family protein</fullName>
    </submittedName>
</protein>
<dbReference type="InterPro" id="IPR051791">
    <property type="entry name" value="Pra-immunoreactive"/>
</dbReference>
<dbReference type="InterPro" id="IPR010432">
    <property type="entry name" value="RDD"/>
</dbReference>
<evidence type="ECO:0000313" key="8">
    <source>
        <dbReference type="EMBL" id="MDE1205306.1"/>
    </source>
</evidence>
<keyword evidence="3 6" id="KW-0812">Transmembrane</keyword>
<feature type="transmembrane region" description="Helical" evidence="6">
    <location>
        <begin position="42"/>
        <end position="64"/>
    </location>
</feature>
<feature type="transmembrane region" description="Helical" evidence="6">
    <location>
        <begin position="102"/>
        <end position="121"/>
    </location>
</feature>
<reference evidence="8" key="1">
    <citation type="submission" date="2021-09" db="EMBL/GenBank/DDBJ databases">
        <authorList>
            <person name="Smyrli M."/>
        </authorList>
    </citation>
    <scope>NUCLEOTIDE SEQUENCE</scope>
    <source>
        <strain evidence="8">LAR25</strain>
    </source>
</reference>
<keyword evidence="2" id="KW-1003">Cell membrane</keyword>
<evidence type="ECO:0000313" key="9">
    <source>
        <dbReference type="Proteomes" id="UP001149303"/>
    </source>
</evidence>
<evidence type="ECO:0000256" key="4">
    <source>
        <dbReference type="ARBA" id="ARBA00022989"/>
    </source>
</evidence>
<dbReference type="GO" id="GO:0005886">
    <property type="term" value="C:plasma membrane"/>
    <property type="evidence" value="ECO:0007669"/>
    <property type="project" value="UniProtKB-SubCell"/>
</dbReference>
<organism evidence="8 9">
    <name type="scientific">Tenacibaculum larymnensis</name>
    <dbReference type="NCBI Taxonomy" id="2878201"/>
    <lineage>
        <taxon>Bacteria</taxon>
        <taxon>Pseudomonadati</taxon>
        <taxon>Bacteroidota</taxon>
        <taxon>Flavobacteriia</taxon>
        <taxon>Flavobacteriales</taxon>
        <taxon>Flavobacteriaceae</taxon>
        <taxon>Tenacibaculum</taxon>
    </lineage>
</organism>
<evidence type="ECO:0000259" key="7">
    <source>
        <dbReference type="Pfam" id="PF06271"/>
    </source>
</evidence>
<gene>
    <name evidence="8" type="ORF">LCI24_00705</name>
</gene>
<keyword evidence="4 6" id="KW-1133">Transmembrane helix</keyword>
<dbReference type="Proteomes" id="UP001149303">
    <property type="component" value="Unassembled WGS sequence"/>
</dbReference>
<dbReference type="PANTHER" id="PTHR36115:SF4">
    <property type="entry name" value="MEMBRANE PROTEIN"/>
    <property type="match status" value="1"/>
</dbReference>
<dbReference type="Pfam" id="PF06271">
    <property type="entry name" value="RDD"/>
    <property type="match status" value="1"/>
</dbReference>
<evidence type="ECO:0000256" key="3">
    <source>
        <dbReference type="ARBA" id="ARBA00022692"/>
    </source>
</evidence>
<dbReference type="AlphaFoldDB" id="A0A9X4ER38"/>
<dbReference type="RefSeq" id="WP_274638703.1">
    <property type="nucleotide sequence ID" value="NZ_JAIWJY010000001.1"/>
</dbReference>
<evidence type="ECO:0000256" key="2">
    <source>
        <dbReference type="ARBA" id="ARBA00022475"/>
    </source>
</evidence>
<keyword evidence="9" id="KW-1185">Reference proteome</keyword>
<feature type="domain" description="RDD" evidence="7">
    <location>
        <begin position="53"/>
        <end position="134"/>
    </location>
</feature>
<evidence type="ECO:0000256" key="5">
    <source>
        <dbReference type="ARBA" id="ARBA00023136"/>
    </source>
</evidence>
<sequence length="148" mass="17082">MLSKEKEIRFTNEGTVELIVKEYNEVIVYQYAGFWERFLARFLDTLIIIIPQLCIPLVPAWLYWSLQQSSEKERTVGQGVAQIKLMSIDGNKVTFGQATGRFFGNFLNVITFFVGYLLFFTGEKKQCLHDMLSGTIVVKEIGRKKINE</sequence>
<comment type="subcellular location">
    <subcellularLocation>
        <location evidence="1">Cell membrane</location>
        <topology evidence="1">Multi-pass membrane protein</topology>
    </subcellularLocation>
</comment>
<comment type="caution">
    <text evidence="8">The sequence shown here is derived from an EMBL/GenBank/DDBJ whole genome shotgun (WGS) entry which is preliminary data.</text>
</comment>